<evidence type="ECO:0000313" key="3">
    <source>
        <dbReference type="Proteomes" id="UP001352852"/>
    </source>
</evidence>
<feature type="compositionally biased region" description="Polar residues" evidence="1">
    <location>
        <begin position="79"/>
        <end position="88"/>
    </location>
</feature>
<accession>A0ABU7D8R6</accession>
<organism evidence="2 3">
    <name type="scientific">Characodon lateralis</name>
    <dbReference type="NCBI Taxonomy" id="208331"/>
    <lineage>
        <taxon>Eukaryota</taxon>
        <taxon>Metazoa</taxon>
        <taxon>Chordata</taxon>
        <taxon>Craniata</taxon>
        <taxon>Vertebrata</taxon>
        <taxon>Euteleostomi</taxon>
        <taxon>Actinopterygii</taxon>
        <taxon>Neopterygii</taxon>
        <taxon>Teleostei</taxon>
        <taxon>Neoteleostei</taxon>
        <taxon>Acanthomorphata</taxon>
        <taxon>Ovalentaria</taxon>
        <taxon>Atherinomorphae</taxon>
        <taxon>Cyprinodontiformes</taxon>
        <taxon>Goodeidae</taxon>
        <taxon>Characodon</taxon>
    </lineage>
</organism>
<name>A0ABU7D8R6_9TELE</name>
<gene>
    <name evidence="2" type="ORF">CHARACLAT_021070</name>
</gene>
<proteinExistence type="predicted"/>
<dbReference type="Proteomes" id="UP001352852">
    <property type="component" value="Unassembled WGS sequence"/>
</dbReference>
<comment type="caution">
    <text evidence="2">The sequence shown here is derived from an EMBL/GenBank/DDBJ whole genome shotgun (WGS) entry which is preliminary data.</text>
</comment>
<evidence type="ECO:0000313" key="2">
    <source>
        <dbReference type="EMBL" id="MED6271517.1"/>
    </source>
</evidence>
<sequence length="88" mass="9468">MQGISWKPPEAPPCRSPGTLAQSSRSTTSWIIFSTSGIPKPPRKLPSLEEPIHPPANRNTPLLRLPPWTHLSPAKPGSSPCTVSQLPA</sequence>
<evidence type="ECO:0000256" key="1">
    <source>
        <dbReference type="SAM" id="MobiDB-lite"/>
    </source>
</evidence>
<feature type="compositionally biased region" description="Polar residues" evidence="1">
    <location>
        <begin position="19"/>
        <end position="37"/>
    </location>
</feature>
<feature type="region of interest" description="Disordered" evidence="1">
    <location>
        <begin position="1"/>
        <end position="88"/>
    </location>
</feature>
<reference evidence="2 3" key="1">
    <citation type="submission" date="2021-06" db="EMBL/GenBank/DDBJ databases">
        <authorList>
            <person name="Palmer J.M."/>
        </authorList>
    </citation>
    <scope>NUCLEOTIDE SEQUENCE [LARGE SCALE GENOMIC DNA]</scope>
    <source>
        <strain evidence="2 3">CL_MEX2019</strain>
        <tissue evidence="2">Muscle</tissue>
    </source>
</reference>
<dbReference type="EMBL" id="JAHUTJ010018428">
    <property type="protein sequence ID" value="MED6271517.1"/>
    <property type="molecule type" value="Genomic_DNA"/>
</dbReference>
<protein>
    <submittedName>
        <fullName evidence="2">Uncharacterized protein</fullName>
    </submittedName>
</protein>
<keyword evidence="3" id="KW-1185">Reference proteome</keyword>